<evidence type="ECO:0000313" key="7">
    <source>
        <dbReference type="EMBL" id="KAK9905626.1"/>
    </source>
</evidence>
<evidence type="ECO:0000259" key="5">
    <source>
        <dbReference type="PROSITE" id="PS50054"/>
    </source>
</evidence>
<evidence type="ECO:0000259" key="6">
    <source>
        <dbReference type="PROSITE" id="PS50056"/>
    </source>
</evidence>
<dbReference type="SMART" id="SM00195">
    <property type="entry name" value="DSPc"/>
    <property type="match status" value="1"/>
</dbReference>
<dbReference type="EMBL" id="JALJOT010000011">
    <property type="protein sequence ID" value="KAK9905626.1"/>
    <property type="molecule type" value="Genomic_DNA"/>
</dbReference>
<dbReference type="SUPFAM" id="SSF52799">
    <property type="entry name" value="(Phosphotyrosine protein) phosphatases II"/>
    <property type="match status" value="1"/>
</dbReference>
<dbReference type="Gene3D" id="3.90.190.10">
    <property type="entry name" value="Protein tyrosine phosphatase superfamily"/>
    <property type="match status" value="1"/>
</dbReference>
<proteinExistence type="inferred from homology"/>
<dbReference type="Proteomes" id="UP001491310">
    <property type="component" value="Unassembled WGS sequence"/>
</dbReference>
<gene>
    <name evidence="7" type="ORF">WJX75_003377</name>
</gene>
<keyword evidence="3" id="KW-0378">Hydrolase</keyword>
<keyword evidence="4" id="KW-0904">Protein phosphatase</keyword>
<reference evidence="7 8" key="1">
    <citation type="journal article" date="2024" name="Nat. Commun.">
        <title>Phylogenomics reveals the evolutionary origins of lichenization in chlorophyte algae.</title>
        <authorList>
            <person name="Puginier C."/>
            <person name="Libourel C."/>
            <person name="Otte J."/>
            <person name="Skaloud P."/>
            <person name="Haon M."/>
            <person name="Grisel S."/>
            <person name="Petersen M."/>
            <person name="Berrin J.G."/>
            <person name="Delaux P.M."/>
            <person name="Dal Grande F."/>
            <person name="Keller J."/>
        </authorList>
    </citation>
    <scope>NUCLEOTIDE SEQUENCE [LARGE SCALE GENOMIC DNA]</scope>
    <source>
        <strain evidence="7 8">SAG 216-7</strain>
    </source>
</reference>
<sequence>MRAPSRPLESEKCETPGASEAYTNSLAQEDMAQRQLAIHKLVLVRRFANHDSEPCMLLDGLYVGSLGAARNLEGLQKRGVTHVLNASPIVPCFHRRHFRYKCVPVYDDVDEDISSFFTETNRFIAKGRRRGAVLVHCYAGQSRSVAFAIAYMCACKGMSLADAYKLVLTVRPCARPNSGFMQQLAIFAEKLQLDQL</sequence>
<dbReference type="EC" id="3.1.3.48" evidence="2"/>
<protein>
    <recommendedName>
        <fullName evidence="2">protein-tyrosine-phosphatase</fullName>
        <ecNumber evidence="2">3.1.3.48</ecNumber>
    </recommendedName>
</protein>
<evidence type="ECO:0000256" key="1">
    <source>
        <dbReference type="ARBA" id="ARBA00008601"/>
    </source>
</evidence>
<feature type="domain" description="Tyrosine specific protein phosphatases" evidence="6">
    <location>
        <begin position="114"/>
        <end position="172"/>
    </location>
</feature>
<dbReference type="InterPro" id="IPR029021">
    <property type="entry name" value="Prot-tyrosine_phosphatase-like"/>
</dbReference>
<dbReference type="InterPro" id="IPR000340">
    <property type="entry name" value="Dual-sp_phosphatase_cat-dom"/>
</dbReference>
<dbReference type="InterPro" id="IPR020422">
    <property type="entry name" value="TYR_PHOSPHATASE_DUAL_dom"/>
</dbReference>
<evidence type="ECO:0000256" key="3">
    <source>
        <dbReference type="ARBA" id="ARBA00022801"/>
    </source>
</evidence>
<comment type="similarity">
    <text evidence="1">Belongs to the protein-tyrosine phosphatase family. Non-receptor class dual specificity subfamily.</text>
</comment>
<dbReference type="PANTHER" id="PTHR10159">
    <property type="entry name" value="DUAL SPECIFICITY PROTEIN PHOSPHATASE"/>
    <property type="match status" value="1"/>
</dbReference>
<comment type="caution">
    <text evidence="7">The sequence shown here is derived from an EMBL/GenBank/DDBJ whole genome shotgun (WGS) entry which is preliminary data.</text>
</comment>
<dbReference type="PANTHER" id="PTHR10159:SF519">
    <property type="entry name" value="DUAL SPECIFICITY PROTEIN PHOSPHATASE MPK3"/>
    <property type="match status" value="1"/>
</dbReference>
<name>A0ABR2YHL1_9CHLO</name>
<dbReference type="CDD" id="cd14498">
    <property type="entry name" value="DSP"/>
    <property type="match status" value="1"/>
</dbReference>
<keyword evidence="8" id="KW-1185">Reference proteome</keyword>
<evidence type="ECO:0000256" key="4">
    <source>
        <dbReference type="ARBA" id="ARBA00022912"/>
    </source>
</evidence>
<organism evidence="7 8">
    <name type="scientific">Coccomyxa subellipsoidea</name>
    <dbReference type="NCBI Taxonomy" id="248742"/>
    <lineage>
        <taxon>Eukaryota</taxon>
        <taxon>Viridiplantae</taxon>
        <taxon>Chlorophyta</taxon>
        <taxon>core chlorophytes</taxon>
        <taxon>Trebouxiophyceae</taxon>
        <taxon>Trebouxiophyceae incertae sedis</taxon>
        <taxon>Coccomyxaceae</taxon>
        <taxon>Coccomyxa</taxon>
    </lineage>
</organism>
<dbReference type="PROSITE" id="PS50056">
    <property type="entry name" value="TYR_PHOSPHATASE_2"/>
    <property type="match status" value="1"/>
</dbReference>
<evidence type="ECO:0000256" key="2">
    <source>
        <dbReference type="ARBA" id="ARBA00013064"/>
    </source>
</evidence>
<accession>A0ABR2YHL1</accession>
<evidence type="ECO:0000313" key="8">
    <source>
        <dbReference type="Proteomes" id="UP001491310"/>
    </source>
</evidence>
<dbReference type="Pfam" id="PF00782">
    <property type="entry name" value="DSPc"/>
    <property type="match status" value="1"/>
</dbReference>
<dbReference type="InterPro" id="IPR000387">
    <property type="entry name" value="Tyr_Pase_dom"/>
</dbReference>
<feature type="domain" description="Tyrosine-protein phosphatase" evidence="5">
    <location>
        <begin position="53"/>
        <end position="193"/>
    </location>
</feature>
<dbReference type="PROSITE" id="PS50054">
    <property type="entry name" value="TYR_PHOSPHATASE_DUAL"/>
    <property type="match status" value="1"/>
</dbReference>